<keyword evidence="4" id="KW-1185">Reference proteome</keyword>
<keyword evidence="2" id="KW-0812">Transmembrane</keyword>
<feature type="transmembrane region" description="Helical" evidence="2">
    <location>
        <begin position="12"/>
        <end position="31"/>
    </location>
</feature>
<evidence type="ECO:0000313" key="3">
    <source>
        <dbReference type="EMBL" id="MFD1872181.1"/>
    </source>
</evidence>
<evidence type="ECO:0008006" key="5">
    <source>
        <dbReference type="Google" id="ProtNLM"/>
    </source>
</evidence>
<feature type="region of interest" description="Disordered" evidence="1">
    <location>
        <begin position="40"/>
        <end position="62"/>
    </location>
</feature>
<keyword evidence="2" id="KW-0472">Membrane</keyword>
<sequence>MKANEIIFRQNRVVYTLMILLAALGLLWGFWDRQHKAELASPASAKHVAPTPPAATTAILSR</sequence>
<comment type="caution">
    <text evidence="3">The sequence shown here is derived from an EMBL/GenBank/DDBJ whole genome shotgun (WGS) entry which is preliminary data.</text>
</comment>
<organism evidence="3 4">
    <name type="scientific">Hymenobacter bucti</name>
    <dbReference type="NCBI Taxonomy" id="1844114"/>
    <lineage>
        <taxon>Bacteria</taxon>
        <taxon>Pseudomonadati</taxon>
        <taxon>Bacteroidota</taxon>
        <taxon>Cytophagia</taxon>
        <taxon>Cytophagales</taxon>
        <taxon>Hymenobacteraceae</taxon>
        <taxon>Hymenobacter</taxon>
    </lineage>
</organism>
<dbReference type="EMBL" id="JBHUFD010000002">
    <property type="protein sequence ID" value="MFD1872181.1"/>
    <property type="molecule type" value="Genomic_DNA"/>
</dbReference>
<evidence type="ECO:0000313" key="4">
    <source>
        <dbReference type="Proteomes" id="UP001597197"/>
    </source>
</evidence>
<evidence type="ECO:0000256" key="1">
    <source>
        <dbReference type="SAM" id="MobiDB-lite"/>
    </source>
</evidence>
<reference evidence="4" key="1">
    <citation type="journal article" date="2019" name="Int. J. Syst. Evol. Microbiol.">
        <title>The Global Catalogue of Microorganisms (GCM) 10K type strain sequencing project: providing services to taxonomists for standard genome sequencing and annotation.</title>
        <authorList>
            <consortium name="The Broad Institute Genomics Platform"/>
            <consortium name="The Broad Institute Genome Sequencing Center for Infectious Disease"/>
            <person name="Wu L."/>
            <person name="Ma J."/>
        </authorList>
    </citation>
    <scope>NUCLEOTIDE SEQUENCE [LARGE SCALE GENOMIC DNA]</scope>
    <source>
        <strain evidence="4">CGMCC 1.15795</strain>
    </source>
</reference>
<proteinExistence type="predicted"/>
<gene>
    <name evidence="3" type="ORF">ACFSDX_07070</name>
</gene>
<dbReference type="Proteomes" id="UP001597197">
    <property type="component" value="Unassembled WGS sequence"/>
</dbReference>
<accession>A0ABW4QRQ2</accession>
<dbReference type="RefSeq" id="WP_382312567.1">
    <property type="nucleotide sequence ID" value="NZ_JBHUFD010000002.1"/>
</dbReference>
<protein>
    <recommendedName>
        <fullName evidence="5">Efflux transporter periplasmic adaptor subunit</fullName>
    </recommendedName>
</protein>
<evidence type="ECO:0000256" key="2">
    <source>
        <dbReference type="SAM" id="Phobius"/>
    </source>
</evidence>
<keyword evidence="2" id="KW-1133">Transmembrane helix</keyword>
<name>A0ABW4QRQ2_9BACT</name>